<dbReference type="STRING" id="897.B2D07_13820"/>
<dbReference type="OrthoDB" id="9767754at2"/>
<dbReference type="RefSeq" id="WP_020878529.1">
    <property type="nucleotide sequence ID" value="NZ_ATHJ01000119.1"/>
</dbReference>
<feature type="domain" description="4Fe-4S ferredoxin-type" evidence="4">
    <location>
        <begin position="343"/>
        <end position="373"/>
    </location>
</feature>
<gene>
    <name evidence="5" type="ORF">dsmv_3396</name>
</gene>
<dbReference type="Pfam" id="PF13375">
    <property type="entry name" value="RnfC_N"/>
    <property type="match status" value="1"/>
</dbReference>
<dbReference type="PROSITE" id="PS00198">
    <property type="entry name" value="4FE4S_FER_1"/>
    <property type="match status" value="1"/>
</dbReference>
<evidence type="ECO:0000313" key="5">
    <source>
        <dbReference type="EMBL" id="EPR34184.1"/>
    </source>
</evidence>
<dbReference type="GO" id="GO:0046872">
    <property type="term" value="F:metal ion binding"/>
    <property type="evidence" value="ECO:0007669"/>
    <property type="project" value="UniProtKB-KW"/>
</dbReference>
<protein>
    <submittedName>
        <fullName evidence="5">4Fe-4S ferredoxin, iron-sulpur binding domain-containing protein</fullName>
    </submittedName>
</protein>
<dbReference type="eggNOG" id="COG4656">
    <property type="taxonomic scope" value="Bacteria"/>
</dbReference>
<evidence type="ECO:0000256" key="3">
    <source>
        <dbReference type="ARBA" id="ARBA00023014"/>
    </source>
</evidence>
<evidence type="ECO:0000256" key="2">
    <source>
        <dbReference type="ARBA" id="ARBA00023004"/>
    </source>
</evidence>
<dbReference type="InterPro" id="IPR010208">
    <property type="entry name" value="Ion_transpt_RnfC/RsxC"/>
</dbReference>
<dbReference type="InterPro" id="IPR037225">
    <property type="entry name" value="Nuo51_FMN-bd_sf"/>
</dbReference>
<reference evidence="5 6" key="1">
    <citation type="journal article" date="2013" name="Genome Announc.">
        <title>Draft genome sequences for three mercury-methylating, sulfate-reducing bacteria.</title>
        <authorList>
            <person name="Brown S.D."/>
            <person name="Hurt R.A.Jr."/>
            <person name="Gilmour C.C."/>
            <person name="Elias D.A."/>
        </authorList>
    </citation>
    <scope>NUCLEOTIDE SEQUENCE [LARGE SCALE GENOMIC DNA]</scope>
    <source>
        <strain evidence="5 6">DSM 2059</strain>
    </source>
</reference>
<keyword evidence="3" id="KW-0411">Iron-sulfur</keyword>
<dbReference type="SUPFAM" id="SSF142019">
    <property type="entry name" value="Nqo1 FMN-binding domain-like"/>
    <property type="match status" value="1"/>
</dbReference>
<dbReference type="Pfam" id="PF13534">
    <property type="entry name" value="Fer4_17"/>
    <property type="match status" value="1"/>
</dbReference>
<evidence type="ECO:0000256" key="1">
    <source>
        <dbReference type="ARBA" id="ARBA00022723"/>
    </source>
</evidence>
<proteinExistence type="predicted"/>
<dbReference type="InterPro" id="IPR017900">
    <property type="entry name" value="4Fe4S_Fe_S_CS"/>
</dbReference>
<dbReference type="GO" id="GO:0009055">
    <property type="term" value="F:electron transfer activity"/>
    <property type="evidence" value="ECO:0007669"/>
    <property type="project" value="InterPro"/>
</dbReference>
<organism evidence="5 6">
    <name type="scientific">Desulfococcus multivorans DSM 2059</name>
    <dbReference type="NCBI Taxonomy" id="1121405"/>
    <lineage>
        <taxon>Bacteria</taxon>
        <taxon>Pseudomonadati</taxon>
        <taxon>Thermodesulfobacteriota</taxon>
        <taxon>Desulfobacteria</taxon>
        <taxon>Desulfobacterales</taxon>
        <taxon>Desulfococcaceae</taxon>
        <taxon>Desulfococcus</taxon>
    </lineage>
</organism>
<evidence type="ECO:0000259" key="4">
    <source>
        <dbReference type="PROSITE" id="PS51379"/>
    </source>
</evidence>
<keyword evidence="2" id="KW-0408">Iron</keyword>
<dbReference type="GO" id="GO:0051539">
    <property type="term" value="F:4 iron, 4 sulfur cluster binding"/>
    <property type="evidence" value="ECO:0007669"/>
    <property type="project" value="InterPro"/>
</dbReference>
<dbReference type="InterPro" id="IPR026902">
    <property type="entry name" value="RnfC_N"/>
</dbReference>
<dbReference type="PROSITE" id="PS51379">
    <property type="entry name" value="4FE4S_FER_2"/>
    <property type="match status" value="1"/>
</dbReference>
<evidence type="ECO:0000313" key="6">
    <source>
        <dbReference type="Proteomes" id="UP000014977"/>
    </source>
</evidence>
<accession>S7UK50</accession>
<dbReference type="Proteomes" id="UP000014977">
    <property type="component" value="Unassembled WGS sequence"/>
</dbReference>
<keyword evidence="6" id="KW-1185">Reference proteome</keyword>
<dbReference type="Gene3D" id="3.30.70.20">
    <property type="match status" value="1"/>
</dbReference>
<dbReference type="AlphaFoldDB" id="S7UK50"/>
<name>S7UK50_DESML</name>
<dbReference type="SUPFAM" id="SSF46548">
    <property type="entry name" value="alpha-helical ferredoxin"/>
    <property type="match status" value="1"/>
</dbReference>
<comment type="caution">
    <text evidence="5">The sequence shown here is derived from an EMBL/GenBank/DDBJ whole genome shotgun (WGS) entry which is preliminary data.</text>
</comment>
<dbReference type="InterPro" id="IPR017896">
    <property type="entry name" value="4Fe4S_Fe-S-bd"/>
</dbReference>
<dbReference type="PANTHER" id="PTHR43034:SF2">
    <property type="entry name" value="ION-TRANSLOCATING OXIDOREDUCTASE COMPLEX SUBUNIT C"/>
    <property type="match status" value="1"/>
</dbReference>
<sequence>MLNTSFFAKKPRFEYETGGSTPAESESIPMPDRATFFLKKPLDGKTAISIKIGDRVKTGQKICPFPETDIYAISSVTGTISSITPYTGDYGQVYTAVSVITEDKDDFDDGFAAAIDAEGIEAAKAYLGAIPGVPATDIFSSTDSPIDTIVICGVEKDLLMATNQFVLKTNVAFMNAGISALKKITGVHKVVIALPQSLMADAGGVGGASGVELRVIDTAYPAALPRMIMKNIIGKPVPADKTCEDLGVSFVTAEAVVSIGRAVQERKLPVTKTFTLINKDMSKRMVSARIGTPMSDIFKAFDITLLEKDRVVVGGPMTGAAIYAEDHPVCPDTDALMIQDSKDIPMVADTPCINCGECVRICPADIPVNMLVRFLEARQYEDAADMYDLYSCVECGLCSFVCVSKIPIFQYIRLAKYELDRIRKEEEAANV</sequence>
<dbReference type="GO" id="GO:0016020">
    <property type="term" value="C:membrane"/>
    <property type="evidence" value="ECO:0007669"/>
    <property type="project" value="InterPro"/>
</dbReference>
<dbReference type="PATRIC" id="fig|1121405.3.peg.3935"/>
<keyword evidence="1" id="KW-0479">Metal-binding</keyword>
<dbReference type="PANTHER" id="PTHR43034">
    <property type="entry name" value="ION-TRANSLOCATING OXIDOREDUCTASE COMPLEX SUBUNIT C"/>
    <property type="match status" value="1"/>
</dbReference>
<dbReference type="EMBL" id="ATHJ01000119">
    <property type="protein sequence ID" value="EPR34184.1"/>
    <property type="molecule type" value="Genomic_DNA"/>
</dbReference>